<proteinExistence type="predicted"/>
<sequence length="51" mass="5498">MDDVDIALFDLPPGINDGGPPQPSRCILANSSYKLSREKNRDLTGFVAVGH</sequence>
<keyword evidence="2" id="KW-1185">Reference proteome</keyword>
<organism evidence="1 2">
    <name type="scientific">Haloarcula rubra</name>
    <dbReference type="NCBI Taxonomy" id="2487747"/>
    <lineage>
        <taxon>Archaea</taxon>
        <taxon>Methanobacteriati</taxon>
        <taxon>Methanobacteriota</taxon>
        <taxon>Stenosarchaea group</taxon>
        <taxon>Halobacteria</taxon>
        <taxon>Halobacteriales</taxon>
        <taxon>Haloarculaceae</taxon>
        <taxon>Haloarcula</taxon>
    </lineage>
</organism>
<protein>
    <submittedName>
        <fullName evidence="1">Uncharacterized protein</fullName>
    </submittedName>
</protein>
<reference evidence="1 2" key="1">
    <citation type="submission" date="2021-06" db="EMBL/GenBank/DDBJ databases">
        <title>Halomicroarcula sp. a new haloarchaeum isolated from saline soil.</title>
        <authorList>
            <person name="Duran-Viseras A."/>
            <person name="Sanchez-Porro C."/>
            <person name="Ventosa A."/>
        </authorList>
    </citation>
    <scope>NUCLEOTIDE SEQUENCE [LARGE SCALE GENOMIC DNA]</scope>
    <source>
        <strain evidence="1 2">F13</strain>
    </source>
</reference>
<gene>
    <name evidence="1" type="ORF">EGH21_11080</name>
</gene>
<evidence type="ECO:0000313" key="1">
    <source>
        <dbReference type="EMBL" id="MBX0323571.1"/>
    </source>
</evidence>
<dbReference type="RefSeq" id="WP_220618532.1">
    <property type="nucleotide sequence ID" value="NZ_RKLR01000003.1"/>
</dbReference>
<accession>A0AAW4PQV1</accession>
<dbReference type="EMBL" id="RKLR01000003">
    <property type="protein sequence ID" value="MBX0323571.1"/>
    <property type="molecule type" value="Genomic_DNA"/>
</dbReference>
<name>A0AAW4PQV1_9EURY</name>
<evidence type="ECO:0000313" key="2">
    <source>
        <dbReference type="Proteomes" id="UP001430377"/>
    </source>
</evidence>
<dbReference type="AlphaFoldDB" id="A0AAW4PQV1"/>
<dbReference type="Proteomes" id="UP001430377">
    <property type="component" value="Unassembled WGS sequence"/>
</dbReference>
<comment type="caution">
    <text evidence="1">The sequence shown here is derived from an EMBL/GenBank/DDBJ whole genome shotgun (WGS) entry which is preliminary data.</text>
</comment>